<dbReference type="Pfam" id="PF01207">
    <property type="entry name" value="Dus"/>
    <property type="match status" value="1"/>
</dbReference>
<dbReference type="GO" id="GO:0017150">
    <property type="term" value="F:tRNA dihydrouridine synthase activity"/>
    <property type="evidence" value="ECO:0007669"/>
    <property type="project" value="InterPro"/>
</dbReference>
<dbReference type="EMBL" id="KI894014">
    <property type="protein sequence ID" value="OCF48133.1"/>
    <property type="molecule type" value="Genomic_DNA"/>
</dbReference>
<evidence type="ECO:0000256" key="3">
    <source>
        <dbReference type="ARBA" id="ARBA00022643"/>
    </source>
</evidence>
<dbReference type="GO" id="GO:0006397">
    <property type="term" value="P:mRNA processing"/>
    <property type="evidence" value="ECO:0007669"/>
    <property type="project" value="UniProtKB-KW"/>
</dbReference>
<keyword evidence="2" id="KW-0285">Flavoprotein</keyword>
<evidence type="ECO:0000256" key="1">
    <source>
        <dbReference type="ARBA" id="ARBA00001917"/>
    </source>
</evidence>
<evidence type="ECO:0000313" key="12">
    <source>
        <dbReference type="EMBL" id="OCF48133.1"/>
    </source>
</evidence>
<reference evidence="12" key="1">
    <citation type="submission" date="2013-07" db="EMBL/GenBank/DDBJ databases">
        <title>The Genome Sequence of Cryptococcus pinus CBS10737.</title>
        <authorList>
            <consortium name="The Broad Institute Genome Sequencing Platform"/>
            <person name="Cuomo C."/>
            <person name="Litvintseva A."/>
            <person name="Chen Y."/>
            <person name="Heitman J."/>
            <person name="Sun S."/>
            <person name="Springer D."/>
            <person name="Dromer F."/>
            <person name="Young S.K."/>
            <person name="Zeng Q."/>
            <person name="Gargeya S."/>
            <person name="Fitzgerald M."/>
            <person name="Abouelleil A."/>
            <person name="Alvarado L."/>
            <person name="Berlin A.M."/>
            <person name="Chapman S.B."/>
            <person name="Dewar J."/>
            <person name="Goldberg J."/>
            <person name="Griggs A."/>
            <person name="Gujja S."/>
            <person name="Hansen M."/>
            <person name="Howarth C."/>
            <person name="Imamovic A."/>
            <person name="Larimer J."/>
            <person name="McCowan C."/>
            <person name="Murphy C."/>
            <person name="Pearson M."/>
            <person name="Priest M."/>
            <person name="Roberts A."/>
            <person name="Saif S."/>
            <person name="Shea T."/>
            <person name="Sykes S."/>
            <person name="Wortman J."/>
            <person name="Nusbaum C."/>
            <person name="Birren B."/>
        </authorList>
    </citation>
    <scope>NUCLEOTIDE SEQUENCE [LARGE SCALE GENOMIC DNA]</scope>
    <source>
        <strain evidence="12">CBS 10737</strain>
    </source>
</reference>
<dbReference type="InterPro" id="IPR048337">
    <property type="entry name" value="FAM50A/XAP5_C"/>
</dbReference>
<protein>
    <submittedName>
        <fullName evidence="12">tRNA-dihydrouridine synthase 2</fullName>
    </submittedName>
</protein>
<comment type="catalytic activity">
    <reaction evidence="7">
        <text>a 5,6-dihydrouridine in mRNA + NAD(+) = a uridine in mRNA + NADH + H(+)</text>
        <dbReference type="Rhea" id="RHEA:69851"/>
        <dbReference type="Rhea" id="RHEA-COMP:14658"/>
        <dbReference type="Rhea" id="RHEA-COMP:17789"/>
        <dbReference type="ChEBI" id="CHEBI:15378"/>
        <dbReference type="ChEBI" id="CHEBI:57540"/>
        <dbReference type="ChEBI" id="CHEBI:57945"/>
        <dbReference type="ChEBI" id="CHEBI:65315"/>
        <dbReference type="ChEBI" id="CHEBI:74443"/>
    </reaction>
    <physiologicalReaction direction="right-to-left" evidence="7">
        <dbReference type="Rhea" id="RHEA:69853"/>
    </physiologicalReaction>
</comment>
<accession>A0A1B9HXW9</accession>
<name>A0A1B9HXW9_9TREE</name>
<evidence type="ECO:0000256" key="4">
    <source>
        <dbReference type="ARBA" id="ARBA00022664"/>
    </source>
</evidence>
<feature type="domain" description="FAM50A/XAP5 C-terminal" evidence="11">
    <location>
        <begin position="182"/>
        <end position="317"/>
    </location>
</feature>
<keyword evidence="3" id="KW-0288">FMN</keyword>
<dbReference type="PROSITE" id="PS01136">
    <property type="entry name" value="UPF0034"/>
    <property type="match status" value="1"/>
</dbReference>
<evidence type="ECO:0000259" key="10">
    <source>
        <dbReference type="Pfam" id="PF01207"/>
    </source>
</evidence>
<reference evidence="12" key="2">
    <citation type="submission" date="2016-07" db="EMBL/GenBank/DDBJ databases">
        <title>Evolution of pathogenesis and genome organization in the Tremellales.</title>
        <authorList>
            <person name="Cuomo C."/>
            <person name="Litvintseva A."/>
            <person name="Heitman J."/>
            <person name="Chen Y."/>
            <person name="Sun S."/>
            <person name="Springer D."/>
            <person name="Dromer F."/>
            <person name="Young S."/>
            <person name="Zeng Q."/>
            <person name="Chapman S."/>
            <person name="Gujja S."/>
            <person name="Saif S."/>
            <person name="Birren B."/>
        </authorList>
    </citation>
    <scope>NUCLEOTIDE SEQUENCE</scope>
    <source>
        <strain evidence="12">CBS 10737</strain>
    </source>
</reference>
<dbReference type="Gene3D" id="3.20.20.70">
    <property type="entry name" value="Aldolase class I"/>
    <property type="match status" value="1"/>
</dbReference>
<evidence type="ECO:0000256" key="6">
    <source>
        <dbReference type="ARBA" id="ARBA00023002"/>
    </source>
</evidence>
<dbReference type="InterPro" id="IPR052582">
    <property type="entry name" value="tRNA-DUS-like"/>
</dbReference>
<dbReference type="STRING" id="1296096.A0A1B9HXW9"/>
<dbReference type="InterPro" id="IPR035587">
    <property type="entry name" value="DUS-like_FMN-bd"/>
</dbReference>
<keyword evidence="4" id="KW-0507">mRNA processing</keyword>
<dbReference type="OrthoDB" id="10262250at2759"/>
<evidence type="ECO:0000256" key="8">
    <source>
        <dbReference type="ARBA" id="ARBA00049447"/>
    </source>
</evidence>
<dbReference type="AlphaFoldDB" id="A0A1B9HXW9"/>
<evidence type="ECO:0000256" key="7">
    <source>
        <dbReference type="ARBA" id="ARBA00048342"/>
    </source>
</evidence>
<proteinExistence type="predicted"/>
<dbReference type="GO" id="GO:0005737">
    <property type="term" value="C:cytoplasm"/>
    <property type="evidence" value="ECO:0007669"/>
    <property type="project" value="TreeGrafter"/>
</dbReference>
<comment type="cofactor">
    <cofactor evidence="1">
        <name>FMN</name>
        <dbReference type="ChEBI" id="CHEBI:58210"/>
    </cofactor>
</comment>
<dbReference type="InterPro" id="IPR013785">
    <property type="entry name" value="Aldolase_TIM"/>
</dbReference>
<feature type="compositionally biased region" description="Basic residues" evidence="9">
    <location>
        <begin position="94"/>
        <end position="104"/>
    </location>
</feature>
<dbReference type="Pfam" id="PF04921">
    <property type="entry name" value="XAP5"/>
    <property type="match status" value="1"/>
</dbReference>
<feature type="region of interest" description="Disordered" evidence="9">
    <location>
        <begin position="87"/>
        <end position="150"/>
    </location>
</feature>
<dbReference type="InterPro" id="IPR018517">
    <property type="entry name" value="tRNA_hU_synthase_CS"/>
</dbReference>
<feature type="domain" description="DUS-like FMN-binding" evidence="10">
    <location>
        <begin position="446"/>
        <end position="681"/>
    </location>
</feature>
<keyword evidence="6" id="KW-0560">Oxidoreductase</keyword>
<dbReference type="PANTHER" id="PTHR45936">
    <property type="entry name" value="TRNA-DIHYDROURIDINE(20) SYNTHASE [NAD(P)+]-LIKE"/>
    <property type="match status" value="1"/>
</dbReference>
<sequence length="822" mass="92514">MSGPPEEARRNLMLAKQREREAAEHQRQKDALIKEGEKDHTVDRFIGVTENLDERLIKTTVGLVTLSDFQKTKDDLEERQRQLAAQVAADKGVTKPKKTKKKEKSKLSFADAEEEEGDTGEKRPREDAEAVDENGERKKKFSKNPAVDTSFLPDRHREERELIEREELRKKWLAQQETIKGETIEITYSYWDGSGHRKSVECMKGDDIGTFLNKCRQQFPELRGTSVENLMYIKEDLIIPHHYTFYDFIINKARGKSGPLFNFDVHDDVRLLADATVEKDESHAGKVVERSWYNRYKHIFPASRWEVYDPDKEYGSYGQHPLLNSTGYHMVLSGFRNSKIALLERLFAFRPLTMPVAIARSPSPNQNIRDAKRHKAQHAPVVSEEDMINAAEGSIRSAAIAKNDLVTVQDIPNRTEAELIEEQMAMPIEYPKTYENELNYREKLVLAPMVRTGTLPMRLLSLYYGAGLVWSPEVVDKAIIGAERTVDPATGVITYHKGQGPIFSTHPIEKPYLIFQIGSSNPELAVKAAQTVQQDVSGIDLNCGCPKSFSTHSGMGAALLSTPDILLNILRALLDSIPLPISCKIRLLPTQPSTLYLVSRIIRTGIRNLTVHCRTRDMRPGERALWERLADIVALGKKRGLPVICNGDGDGWSNWEKIRTETNADSVMIARAAERNPSVFLPTGPVCNMTEVIPKLLAIAKHTQNPWGNTKFLLTQFKPSPAPISNMSKQERKNAAEIVSKSKSIEQVAEGFSIPLDGTESIFKAVIEKIGERPQTDTNIWEERHKAEENGVIVEHYFPVESEAQVDGFDVGIGQATSSSQV</sequence>
<organism evidence="12">
    <name type="scientific">Kwoniella pini CBS 10737</name>
    <dbReference type="NCBI Taxonomy" id="1296096"/>
    <lineage>
        <taxon>Eukaryota</taxon>
        <taxon>Fungi</taxon>
        <taxon>Dikarya</taxon>
        <taxon>Basidiomycota</taxon>
        <taxon>Agaricomycotina</taxon>
        <taxon>Tremellomycetes</taxon>
        <taxon>Tremellales</taxon>
        <taxon>Cryptococcaceae</taxon>
        <taxon>Kwoniella</taxon>
    </lineage>
</organism>
<evidence type="ECO:0000256" key="9">
    <source>
        <dbReference type="SAM" id="MobiDB-lite"/>
    </source>
</evidence>
<dbReference type="GO" id="GO:0050660">
    <property type="term" value="F:flavin adenine dinucleotide binding"/>
    <property type="evidence" value="ECO:0007669"/>
    <property type="project" value="InterPro"/>
</dbReference>
<dbReference type="PANTHER" id="PTHR45936:SF1">
    <property type="entry name" value="TRNA-DIHYDROURIDINE(20) SYNTHASE [NAD(P)+]-LIKE"/>
    <property type="match status" value="1"/>
</dbReference>
<feature type="region of interest" description="Disordered" evidence="9">
    <location>
        <begin position="17"/>
        <end position="43"/>
    </location>
</feature>
<comment type="catalytic activity">
    <reaction evidence="8">
        <text>a 5,6-dihydrouridine in mRNA + NADP(+) = a uridine in mRNA + NADPH + H(+)</text>
        <dbReference type="Rhea" id="RHEA:69855"/>
        <dbReference type="Rhea" id="RHEA-COMP:14658"/>
        <dbReference type="Rhea" id="RHEA-COMP:17789"/>
        <dbReference type="ChEBI" id="CHEBI:15378"/>
        <dbReference type="ChEBI" id="CHEBI:57783"/>
        <dbReference type="ChEBI" id="CHEBI:58349"/>
        <dbReference type="ChEBI" id="CHEBI:65315"/>
        <dbReference type="ChEBI" id="CHEBI:74443"/>
    </reaction>
    <physiologicalReaction direction="right-to-left" evidence="8">
        <dbReference type="Rhea" id="RHEA:69857"/>
    </physiologicalReaction>
</comment>
<gene>
    <name evidence="12" type="ORF">I206_06001</name>
</gene>
<evidence type="ECO:0000259" key="11">
    <source>
        <dbReference type="Pfam" id="PF04921"/>
    </source>
</evidence>
<feature type="compositionally biased region" description="Basic and acidic residues" evidence="9">
    <location>
        <begin position="119"/>
        <end position="128"/>
    </location>
</feature>
<dbReference type="CDD" id="cd02801">
    <property type="entry name" value="DUS_like_FMN"/>
    <property type="match status" value="1"/>
</dbReference>
<evidence type="ECO:0000256" key="5">
    <source>
        <dbReference type="ARBA" id="ARBA00022694"/>
    </source>
</evidence>
<dbReference type="SUPFAM" id="SSF51395">
    <property type="entry name" value="FMN-linked oxidoreductases"/>
    <property type="match status" value="1"/>
</dbReference>
<keyword evidence="5" id="KW-0819">tRNA processing</keyword>
<evidence type="ECO:0000256" key="2">
    <source>
        <dbReference type="ARBA" id="ARBA00022630"/>
    </source>
</evidence>